<evidence type="ECO:0000313" key="4">
    <source>
        <dbReference type="Proteomes" id="UP000013165"/>
    </source>
</evidence>
<evidence type="ECO:0000256" key="2">
    <source>
        <dbReference type="SAM" id="Phobius"/>
    </source>
</evidence>
<evidence type="ECO:0000256" key="1">
    <source>
        <dbReference type="SAM" id="MobiDB-lite"/>
    </source>
</evidence>
<reference evidence="3 4" key="1">
    <citation type="journal article" date="2013" name="Genome Announc.">
        <title>Genome Sequence of the Polycyclic Aromatic Hydrocarbon-Degrading Bacterium Strain Marinobacter nanhaiticus D15-8WT.</title>
        <authorList>
            <person name="Cui Z."/>
            <person name="Gao W."/>
            <person name="Li Q."/>
            <person name="Xu G."/>
            <person name="Zheng L."/>
        </authorList>
    </citation>
    <scope>NUCLEOTIDE SEQUENCE [LARGE SCALE GENOMIC DNA]</scope>
    <source>
        <strain evidence="3 4">D15-8W</strain>
    </source>
</reference>
<dbReference type="RefSeq" id="WP_004581540.1">
    <property type="nucleotide sequence ID" value="NZ_AP028878.1"/>
</dbReference>
<dbReference type="EMBL" id="APLQ01000014">
    <property type="protein sequence ID" value="ENO13315.1"/>
    <property type="molecule type" value="Genomic_DNA"/>
</dbReference>
<gene>
    <name evidence="3" type="ORF">J057_18005</name>
</gene>
<dbReference type="GO" id="GO:0016301">
    <property type="term" value="F:kinase activity"/>
    <property type="evidence" value="ECO:0007669"/>
    <property type="project" value="UniProtKB-KW"/>
</dbReference>
<keyword evidence="3" id="KW-0418">Kinase</keyword>
<dbReference type="OrthoDB" id="6368386at2"/>
<name>N6VT39_9GAMM</name>
<proteinExistence type="predicted"/>
<dbReference type="AlphaFoldDB" id="N6VT39"/>
<dbReference type="HOGENOM" id="CLU_1978862_0_0_6"/>
<feature type="region of interest" description="Disordered" evidence="1">
    <location>
        <begin position="102"/>
        <end position="124"/>
    </location>
</feature>
<dbReference type="eggNOG" id="ENOG5033F81">
    <property type="taxonomic scope" value="Bacteria"/>
</dbReference>
<feature type="transmembrane region" description="Helical" evidence="2">
    <location>
        <begin position="12"/>
        <end position="28"/>
    </location>
</feature>
<protein>
    <submittedName>
        <fullName evidence="3">Kinase</fullName>
    </submittedName>
</protein>
<evidence type="ECO:0000313" key="3">
    <source>
        <dbReference type="EMBL" id="ENO13315.1"/>
    </source>
</evidence>
<sequence>MSNTENRYSVRALLLTFFLTVVVTVLVLESTGRIVHTEDKAEVPVGEFRAVYVGPREDYRMSPKPSELHAECYRGYLAIGSDTDSTLTGVLVDYKNRGIRCFAGPQASTDSGTPNKDSPEQTNE</sequence>
<keyword evidence="3" id="KW-0808">Transferase</keyword>
<comment type="caution">
    <text evidence="3">The sequence shown here is derived from an EMBL/GenBank/DDBJ whole genome shotgun (WGS) entry which is preliminary data.</text>
</comment>
<keyword evidence="2" id="KW-1133">Transmembrane helix</keyword>
<keyword evidence="2" id="KW-0812">Transmembrane</keyword>
<dbReference type="Proteomes" id="UP000013165">
    <property type="component" value="Unassembled WGS sequence"/>
</dbReference>
<feature type="compositionally biased region" description="Polar residues" evidence="1">
    <location>
        <begin position="106"/>
        <end position="124"/>
    </location>
</feature>
<accession>N6VT39</accession>
<dbReference type="STRING" id="626887.J057_18005"/>
<keyword evidence="2" id="KW-0472">Membrane</keyword>
<dbReference type="PATRIC" id="fig|626887.3.peg.3601"/>
<keyword evidence="4" id="KW-1185">Reference proteome</keyword>
<organism evidence="3 4">
    <name type="scientific">Marinobacter nanhaiticus D15-8W</name>
    <dbReference type="NCBI Taxonomy" id="626887"/>
    <lineage>
        <taxon>Bacteria</taxon>
        <taxon>Pseudomonadati</taxon>
        <taxon>Pseudomonadota</taxon>
        <taxon>Gammaproteobacteria</taxon>
        <taxon>Pseudomonadales</taxon>
        <taxon>Marinobacteraceae</taxon>
        <taxon>Marinobacter</taxon>
    </lineage>
</organism>